<accession>Q9E6G5</accession>
<proteinExistence type="predicted"/>
<sequence>QGQSTWAEKYYAPFLQIPNLLGEEEYRDYMSPKTDLVGKKLMV</sequence>
<feature type="non-terminal residue" evidence="1">
    <location>
        <position position="1"/>
    </location>
</feature>
<dbReference type="EMBL" id="AF246797">
    <property type="protein sequence ID" value="AAG15009.1"/>
    <property type="molecule type" value="Genomic_DNA"/>
</dbReference>
<evidence type="ECO:0000313" key="1">
    <source>
        <dbReference type="EMBL" id="AAG15009.1"/>
    </source>
</evidence>
<organism evidence="1">
    <name type="scientific">St. Louis encephalitis virus</name>
    <dbReference type="NCBI Taxonomy" id="11080"/>
    <lineage>
        <taxon>Viruses</taxon>
        <taxon>Riboviria</taxon>
        <taxon>Orthornavirae</taxon>
        <taxon>Kitrinoviricota</taxon>
        <taxon>Flasuviricetes</taxon>
        <taxon>Amarillovirales</taxon>
        <taxon>Flaviviridae</taxon>
        <taxon>Orthoflavivirus</taxon>
        <taxon>Orthoflavivirus louisense</taxon>
    </lineage>
</organism>
<protein>
    <submittedName>
        <fullName evidence="1">NS5</fullName>
    </submittedName>
</protein>
<reference evidence="1" key="1">
    <citation type="journal article" date="2001" name="Virus Res.">
        <title>Phylogenetic analysis of Brazilian Flavivirus using nucleotide sequences of parts of NS5 gene and 3' non-coding regions.</title>
        <authorList>
            <person name="Batista W.C."/>
            <person name="Kashima S."/>
            <person name="Marques A.C."/>
            <person name="Figueiredo L.T."/>
        </authorList>
    </citation>
    <scope>NUCLEOTIDE SEQUENCE</scope>
    <source>
        <strain evidence="1">SP An 11916</strain>
    </source>
</reference>
<name>Q9E6G5_9FLAV</name>